<organism evidence="2 3">
    <name type="scientific">Aurantimonas marianensis</name>
    <dbReference type="NCBI Taxonomy" id="2920428"/>
    <lineage>
        <taxon>Bacteria</taxon>
        <taxon>Pseudomonadati</taxon>
        <taxon>Pseudomonadota</taxon>
        <taxon>Alphaproteobacteria</taxon>
        <taxon>Hyphomicrobiales</taxon>
        <taxon>Aurantimonadaceae</taxon>
        <taxon>Aurantimonas</taxon>
    </lineage>
</organism>
<keyword evidence="3" id="KW-1185">Reference proteome</keyword>
<dbReference type="AlphaFoldDB" id="A0A9X2H743"/>
<dbReference type="NCBIfam" id="NF005072">
    <property type="entry name" value="PRK06490.1"/>
    <property type="match status" value="1"/>
</dbReference>
<comment type="caution">
    <text evidence="2">The sequence shown here is derived from an EMBL/GenBank/DDBJ whole genome shotgun (WGS) entry which is preliminary data.</text>
</comment>
<keyword evidence="2" id="KW-0315">Glutamine amidotransferase</keyword>
<dbReference type="GO" id="GO:0005829">
    <property type="term" value="C:cytosol"/>
    <property type="evidence" value="ECO:0007669"/>
    <property type="project" value="TreeGrafter"/>
</dbReference>
<dbReference type="Pfam" id="PF00117">
    <property type="entry name" value="GATase"/>
    <property type="match status" value="1"/>
</dbReference>
<dbReference type="EMBL" id="JALHBS010000102">
    <property type="protein sequence ID" value="MCP3056587.1"/>
    <property type="molecule type" value="Genomic_DNA"/>
</dbReference>
<evidence type="ECO:0000313" key="2">
    <source>
        <dbReference type="EMBL" id="MCP3056587.1"/>
    </source>
</evidence>
<feature type="domain" description="Glutamine amidotransferase" evidence="1">
    <location>
        <begin position="75"/>
        <end position="208"/>
    </location>
</feature>
<dbReference type="CDD" id="cd01741">
    <property type="entry name" value="GATase1_1"/>
    <property type="match status" value="1"/>
</dbReference>
<sequence>MAYYDKREHDAAETVRHAAAEHRYSLDGADARPILIVLHQESSTPGRVGQILQAHDVTLDIRRPVMGDALPDTLEEHGGAIVFGGPPSANDTDAHLIREIDWLKVPLAEERPFLGICLGAQMLAKHLGASVASHPRGFAEGGYYPIRPTPEGRMLMPHWPDMAYQWHREGFELPHGAKRLATGDWYPNQAFSYGKTAYGVQFHAELTLAMMHRWTTRGHERLKLPGAQGRRQHFDGRAIYDAPIRRWLEEFLARIFGVRAEG</sequence>
<dbReference type="PANTHER" id="PTHR42695">
    <property type="entry name" value="GLUTAMINE AMIDOTRANSFERASE YLR126C-RELATED"/>
    <property type="match status" value="1"/>
</dbReference>
<evidence type="ECO:0000313" key="3">
    <source>
        <dbReference type="Proteomes" id="UP001155220"/>
    </source>
</evidence>
<name>A0A9X2H743_9HYPH</name>
<protein>
    <submittedName>
        <fullName evidence="2">Glutamine amidotransferase</fullName>
    </submittedName>
</protein>
<proteinExistence type="predicted"/>
<dbReference type="SUPFAM" id="SSF52317">
    <property type="entry name" value="Class I glutamine amidotransferase-like"/>
    <property type="match status" value="1"/>
</dbReference>
<dbReference type="InterPro" id="IPR029062">
    <property type="entry name" value="Class_I_gatase-like"/>
</dbReference>
<dbReference type="InterPro" id="IPR044992">
    <property type="entry name" value="ChyE-like"/>
</dbReference>
<reference evidence="2" key="1">
    <citation type="submission" date="2022-03" db="EMBL/GenBank/DDBJ databases">
        <title>Aurantimonas Liuensis sp. Nov., isolated from the hadal seawater of the Mariana Trench.</title>
        <authorList>
            <person name="Liu R."/>
        </authorList>
    </citation>
    <scope>NUCLEOTIDE SEQUENCE</scope>
    <source>
        <strain evidence="2">LRZ36</strain>
    </source>
</reference>
<accession>A0A9X2H743</accession>
<dbReference type="PROSITE" id="PS51273">
    <property type="entry name" value="GATASE_TYPE_1"/>
    <property type="match status" value="1"/>
</dbReference>
<dbReference type="RefSeq" id="WP_253965393.1">
    <property type="nucleotide sequence ID" value="NZ_JALHBS010000102.1"/>
</dbReference>
<gene>
    <name evidence="2" type="ORF">MJ956_15735</name>
</gene>
<dbReference type="Gene3D" id="3.40.50.880">
    <property type="match status" value="1"/>
</dbReference>
<dbReference type="InterPro" id="IPR017926">
    <property type="entry name" value="GATASE"/>
</dbReference>
<dbReference type="PANTHER" id="PTHR42695:SF5">
    <property type="entry name" value="GLUTAMINE AMIDOTRANSFERASE YLR126C-RELATED"/>
    <property type="match status" value="1"/>
</dbReference>
<dbReference type="Proteomes" id="UP001155220">
    <property type="component" value="Unassembled WGS sequence"/>
</dbReference>
<evidence type="ECO:0000259" key="1">
    <source>
        <dbReference type="Pfam" id="PF00117"/>
    </source>
</evidence>